<evidence type="ECO:0000259" key="2">
    <source>
        <dbReference type="Pfam" id="PF07790"/>
    </source>
</evidence>
<feature type="transmembrane region" description="Helical" evidence="1">
    <location>
        <begin position="12"/>
        <end position="33"/>
    </location>
</feature>
<dbReference type="Proteomes" id="UP001626603">
    <property type="component" value="Chromosome"/>
</dbReference>
<gene>
    <name evidence="3" type="ORF">R6Y95_05715</name>
</gene>
<dbReference type="InterPro" id="IPR012859">
    <property type="entry name" value="Pilin_N_archaeal"/>
</dbReference>
<organism evidence="3 4">
    <name type="scientific">Methanoculleus palmolei</name>
    <dbReference type="NCBI Taxonomy" id="72612"/>
    <lineage>
        <taxon>Archaea</taxon>
        <taxon>Methanobacteriati</taxon>
        <taxon>Methanobacteriota</taxon>
        <taxon>Stenosarchaea group</taxon>
        <taxon>Methanomicrobia</taxon>
        <taxon>Methanomicrobiales</taxon>
        <taxon>Methanomicrobiaceae</taxon>
        <taxon>Methanoculleus</taxon>
    </lineage>
</organism>
<proteinExistence type="predicted"/>
<evidence type="ECO:0000313" key="3">
    <source>
        <dbReference type="EMBL" id="WOX54970.1"/>
    </source>
</evidence>
<dbReference type="NCBIfam" id="TIGR02537">
    <property type="entry name" value="arch_flag_Nterm"/>
    <property type="match status" value="1"/>
</dbReference>
<feature type="domain" description="Archaeal Type IV pilin N-terminal" evidence="2">
    <location>
        <begin position="7"/>
        <end position="102"/>
    </location>
</feature>
<accession>A0ABD8A5Y8</accession>
<dbReference type="InterPro" id="IPR013373">
    <property type="entry name" value="Flagellin/pilin_N_arc"/>
</dbReference>
<dbReference type="EMBL" id="CP137641">
    <property type="protein sequence ID" value="WOX54970.1"/>
    <property type="molecule type" value="Genomic_DNA"/>
</dbReference>
<name>A0ABD8A5Y8_9EURY</name>
<evidence type="ECO:0000256" key="1">
    <source>
        <dbReference type="SAM" id="Phobius"/>
    </source>
</evidence>
<protein>
    <submittedName>
        <fullName evidence="3">Type IV pilin N-terminal domain-containing protein</fullName>
    </submittedName>
</protein>
<reference evidence="3 4" key="1">
    <citation type="submission" date="2023-10" db="EMBL/GenBank/DDBJ databases">
        <title>The complete genome sequence of Methanoculleus palmolei DSM 4273.</title>
        <authorList>
            <person name="Lai S.-J."/>
            <person name="You Y.-T."/>
            <person name="Chen S.-C."/>
        </authorList>
    </citation>
    <scope>NUCLEOTIDE SEQUENCE [LARGE SCALE GENOMIC DNA]</scope>
    <source>
        <strain evidence="3 4">DSM 4273</strain>
    </source>
</reference>
<dbReference type="AlphaFoldDB" id="A0ABD8A5Y8"/>
<keyword evidence="1" id="KW-1133">Transmembrane helix</keyword>
<keyword evidence="1" id="KW-0812">Transmembrane</keyword>
<dbReference type="Pfam" id="PF07790">
    <property type="entry name" value="Pilin_N"/>
    <property type="match status" value="1"/>
</dbReference>
<keyword evidence="4" id="KW-1185">Reference proteome</keyword>
<sequence>MKTVGDSAVSPVVGVMLMLVVTIIIAAVVSAFAGGLTSDSSKAPQATLSVTGVIEGIEDTAEDDWVPTYPANFTAKNGLLFEHKGGDGFALSGIYVQIQSQDTKYDISSYDKLPAANCTGPDVTSYLVEVGDNDGYISPGDKFMLYADNCRIDHDPTYGFNHAPQISWKPEGAEGGIAAYLNTLIEYKIIDKASGKAIQSGSLTLH</sequence>
<keyword evidence="1" id="KW-0472">Membrane</keyword>
<evidence type="ECO:0000313" key="4">
    <source>
        <dbReference type="Proteomes" id="UP001626603"/>
    </source>
</evidence>